<reference evidence="8 9" key="1">
    <citation type="submission" date="2014-06" db="EMBL/GenBank/DDBJ databases">
        <title>Evolutionary Origins and Diversification of the Mycorrhizal Mutualists.</title>
        <authorList>
            <consortium name="DOE Joint Genome Institute"/>
            <consortium name="Mycorrhizal Genomics Consortium"/>
            <person name="Kohler A."/>
            <person name="Kuo A."/>
            <person name="Nagy L.G."/>
            <person name="Floudas D."/>
            <person name="Copeland A."/>
            <person name="Barry K.W."/>
            <person name="Cichocki N."/>
            <person name="Veneault-Fourrey C."/>
            <person name="LaButti K."/>
            <person name="Lindquist E.A."/>
            <person name="Lipzen A."/>
            <person name="Lundell T."/>
            <person name="Morin E."/>
            <person name="Murat C."/>
            <person name="Riley R."/>
            <person name="Ohm R."/>
            <person name="Sun H."/>
            <person name="Tunlid A."/>
            <person name="Henrissat B."/>
            <person name="Grigoriev I.V."/>
            <person name="Hibbett D.S."/>
            <person name="Martin F."/>
        </authorList>
    </citation>
    <scope>NUCLEOTIDE SEQUENCE [LARGE SCALE GENOMIC DNA]</scope>
    <source>
        <strain evidence="8 9">SS14</strain>
    </source>
</reference>
<feature type="transmembrane region" description="Helical" evidence="6">
    <location>
        <begin position="419"/>
        <end position="440"/>
    </location>
</feature>
<gene>
    <name evidence="8" type="ORF">M422DRAFT_38166</name>
</gene>
<evidence type="ECO:0000256" key="5">
    <source>
        <dbReference type="SAM" id="MobiDB-lite"/>
    </source>
</evidence>
<evidence type="ECO:0000256" key="3">
    <source>
        <dbReference type="ARBA" id="ARBA00022989"/>
    </source>
</evidence>
<feature type="transmembrane region" description="Helical" evidence="6">
    <location>
        <begin position="366"/>
        <end position="387"/>
    </location>
</feature>
<feature type="compositionally biased region" description="Polar residues" evidence="5">
    <location>
        <begin position="586"/>
        <end position="599"/>
    </location>
</feature>
<feature type="transmembrane region" description="Helical" evidence="6">
    <location>
        <begin position="264"/>
        <end position="288"/>
    </location>
</feature>
<keyword evidence="9" id="KW-1185">Reference proteome</keyword>
<name>A0A0C9UM60_SPHS4</name>
<keyword evidence="3 6" id="KW-1133">Transmembrane helix</keyword>
<proteinExistence type="predicted"/>
<feature type="region of interest" description="Disordered" evidence="5">
    <location>
        <begin position="563"/>
        <end position="602"/>
    </location>
</feature>
<dbReference type="Proteomes" id="UP000054279">
    <property type="component" value="Unassembled WGS sequence"/>
</dbReference>
<dbReference type="HOGENOM" id="CLU_000960_26_0_1"/>
<evidence type="ECO:0000313" key="9">
    <source>
        <dbReference type="Proteomes" id="UP000054279"/>
    </source>
</evidence>
<evidence type="ECO:0000256" key="2">
    <source>
        <dbReference type="ARBA" id="ARBA00022692"/>
    </source>
</evidence>
<dbReference type="GO" id="GO:0022857">
    <property type="term" value="F:transmembrane transporter activity"/>
    <property type="evidence" value="ECO:0007669"/>
    <property type="project" value="InterPro"/>
</dbReference>
<evidence type="ECO:0000313" key="8">
    <source>
        <dbReference type="EMBL" id="KIJ26576.1"/>
    </source>
</evidence>
<evidence type="ECO:0000259" key="7">
    <source>
        <dbReference type="PROSITE" id="PS50850"/>
    </source>
</evidence>
<feature type="transmembrane region" description="Helical" evidence="6">
    <location>
        <begin position="73"/>
        <end position="93"/>
    </location>
</feature>
<feature type="domain" description="Major facilitator superfamily (MFS) profile" evidence="7">
    <location>
        <begin position="36"/>
        <end position="559"/>
    </location>
</feature>
<feature type="transmembrane region" description="Helical" evidence="6">
    <location>
        <begin position="160"/>
        <end position="182"/>
    </location>
</feature>
<feature type="transmembrane region" description="Helical" evidence="6">
    <location>
        <begin position="236"/>
        <end position="258"/>
    </location>
</feature>
<feature type="transmembrane region" description="Helical" evidence="6">
    <location>
        <begin position="331"/>
        <end position="354"/>
    </location>
</feature>
<feature type="transmembrane region" description="Helical" evidence="6">
    <location>
        <begin position="188"/>
        <end position="212"/>
    </location>
</feature>
<dbReference type="AlphaFoldDB" id="A0A0C9UM60"/>
<feature type="transmembrane region" description="Helical" evidence="6">
    <location>
        <begin position="100"/>
        <end position="120"/>
    </location>
</feature>
<keyword evidence="4 6" id="KW-0472">Membrane</keyword>
<feature type="transmembrane region" description="Helical" evidence="6">
    <location>
        <begin position="394"/>
        <end position="413"/>
    </location>
</feature>
<sequence>MPESSPPLQPAAESATQSKIARGGSSSMGWSYRIKLALSLALPVFLETLDYTVVATAQPHIASTFNRLDLQSYVGTIYVLTSTVFLPIFASLADIFGRHWALQLSLILFTVGSALSTGAQNIQTMLAGRGIAGIGAAGLLTVVRVILADSASLDDNNVQAALVVILYAIGFSIGPIIGGVLTSISFRWVFAINLPCTVASMILCFFLLRTIAKPAQPRRISKGLSPSRKESLREKIIRVDTLGASLFIAGGILVLLGLNWGSTVVWNAARVIASLVLGGVCIVIFVAWEWFADRNNAQAELQGDSSTSWKRPEVMIPLEIFKNYDVCATQFAAFTSGMVMLVNFYFLAIFFTIVLNKSASNAGLQLIFFAPGMGAGTIIAITLIKTLRQPKIPIVIGTTLVPIGLGLLSLAMQKNNEKLVDGFLVLCGVGVGMTFGPLAIHARFSQPEGRVAVVVGLNLFFRTLGGTVGLAQCSAVLNAKVRTSIADAIKSGQFSATELSQLASLGNIQSINDISALPPALATVVRDAFRNGVRWAFISLVPWAGIATILVLFLSKIPDTDARPTGNTAPSSIPQPGEDILVDGQPRNNNSTAENTAQANEKEEKVHIYGPISLIIYLVKKYRRKRRTVAAVQDSESASDKA</sequence>
<dbReference type="Gene3D" id="1.20.1250.20">
    <property type="entry name" value="MFS general substrate transporter like domains"/>
    <property type="match status" value="2"/>
</dbReference>
<keyword evidence="2 6" id="KW-0812">Transmembrane</keyword>
<evidence type="ECO:0000256" key="6">
    <source>
        <dbReference type="SAM" id="Phobius"/>
    </source>
</evidence>
<accession>A0A0C9UM60</accession>
<dbReference type="PRINTS" id="PR01036">
    <property type="entry name" value="TCRTETB"/>
</dbReference>
<evidence type="ECO:0000256" key="1">
    <source>
        <dbReference type="ARBA" id="ARBA00004141"/>
    </source>
</evidence>
<dbReference type="Pfam" id="PF07690">
    <property type="entry name" value="MFS_1"/>
    <property type="match status" value="1"/>
</dbReference>
<dbReference type="PROSITE" id="PS50850">
    <property type="entry name" value="MFS"/>
    <property type="match status" value="1"/>
</dbReference>
<evidence type="ECO:0000256" key="4">
    <source>
        <dbReference type="ARBA" id="ARBA00023136"/>
    </source>
</evidence>
<feature type="compositionally biased region" description="Polar residues" evidence="5">
    <location>
        <begin position="14"/>
        <end position="26"/>
    </location>
</feature>
<dbReference type="InterPro" id="IPR036259">
    <property type="entry name" value="MFS_trans_sf"/>
</dbReference>
<organism evidence="8 9">
    <name type="scientific">Sphaerobolus stellatus (strain SS14)</name>
    <dbReference type="NCBI Taxonomy" id="990650"/>
    <lineage>
        <taxon>Eukaryota</taxon>
        <taxon>Fungi</taxon>
        <taxon>Dikarya</taxon>
        <taxon>Basidiomycota</taxon>
        <taxon>Agaricomycotina</taxon>
        <taxon>Agaricomycetes</taxon>
        <taxon>Phallomycetidae</taxon>
        <taxon>Geastrales</taxon>
        <taxon>Sphaerobolaceae</taxon>
        <taxon>Sphaerobolus</taxon>
    </lineage>
</organism>
<feature type="transmembrane region" description="Helical" evidence="6">
    <location>
        <begin position="126"/>
        <end position="148"/>
    </location>
</feature>
<feature type="region of interest" description="Disordered" evidence="5">
    <location>
        <begin position="1"/>
        <end position="26"/>
    </location>
</feature>
<dbReference type="SUPFAM" id="SSF103473">
    <property type="entry name" value="MFS general substrate transporter"/>
    <property type="match status" value="1"/>
</dbReference>
<dbReference type="InterPro" id="IPR011701">
    <property type="entry name" value="MFS"/>
</dbReference>
<comment type="subcellular location">
    <subcellularLocation>
        <location evidence="1">Membrane</location>
        <topology evidence="1">Multi-pass membrane protein</topology>
    </subcellularLocation>
</comment>
<dbReference type="EMBL" id="KN837364">
    <property type="protein sequence ID" value="KIJ26576.1"/>
    <property type="molecule type" value="Genomic_DNA"/>
</dbReference>
<feature type="transmembrane region" description="Helical" evidence="6">
    <location>
        <begin position="535"/>
        <end position="554"/>
    </location>
</feature>
<dbReference type="InterPro" id="IPR020846">
    <property type="entry name" value="MFS_dom"/>
</dbReference>
<protein>
    <recommendedName>
        <fullName evidence="7">Major facilitator superfamily (MFS) profile domain-containing protein</fullName>
    </recommendedName>
</protein>
<dbReference type="OrthoDB" id="6770063at2759"/>
<dbReference type="GO" id="GO:0005886">
    <property type="term" value="C:plasma membrane"/>
    <property type="evidence" value="ECO:0007669"/>
    <property type="project" value="TreeGrafter"/>
</dbReference>
<dbReference type="PANTHER" id="PTHR23501:SF39">
    <property type="entry name" value="MULTIDRUG TRANSPORTER, PUTATIVE (AFU_ORTHOLOGUE AFUA_1G05010)-RELATED"/>
    <property type="match status" value="1"/>
</dbReference>
<dbReference type="PANTHER" id="PTHR23501">
    <property type="entry name" value="MAJOR FACILITATOR SUPERFAMILY"/>
    <property type="match status" value="1"/>
</dbReference>
<feature type="compositionally biased region" description="Polar residues" evidence="5">
    <location>
        <begin position="565"/>
        <end position="574"/>
    </location>
</feature>